<organism evidence="2 3">
    <name type="scientific">Caenorhabditis tropicalis</name>
    <dbReference type="NCBI Taxonomy" id="1561998"/>
    <lineage>
        <taxon>Eukaryota</taxon>
        <taxon>Metazoa</taxon>
        <taxon>Ecdysozoa</taxon>
        <taxon>Nematoda</taxon>
        <taxon>Chromadorea</taxon>
        <taxon>Rhabditida</taxon>
        <taxon>Rhabditina</taxon>
        <taxon>Rhabditomorpha</taxon>
        <taxon>Rhabditoidea</taxon>
        <taxon>Rhabditidae</taxon>
        <taxon>Peloderinae</taxon>
        <taxon>Caenorhabditis</taxon>
    </lineage>
</organism>
<name>A0A1I7UT49_9PELO</name>
<protein>
    <submittedName>
        <fullName evidence="3">PKD domain-containing protein</fullName>
    </submittedName>
</protein>
<dbReference type="eggNOG" id="KOG4297">
    <property type="taxonomic scope" value="Eukaryota"/>
</dbReference>
<accession>A0A1I7UT49</accession>
<dbReference type="AlphaFoldDB" id="A0A1I7UT49"/>
<dbReference type="GO" id="GO:0045087">
    <property type="term" value="P:innate immune response"/>
    <property type="evidence" value="ECO:0007669"/>
    <property type="project" value="TreeGrafter"/>
</dbReference>
<proteinExistence type="predicted"/>
<dbReference type="InterPro" id="IPR055578">
    <property type="entry name" value="DUF7154"/>
</dbReference>
<evidence type="ECO:0000313" key="2">
    <source>
        <dbReference type="Proteomes" id="UP000095282"/>
    </source>
</evidence>
<feature type="domain" description="DUF7154" evidence="1">
    <location>
        <begin position="156"/>
        <end position="254"/>
    </location>
</feature>
<dbReference type="STRING" id="1561998.A0A1I7UT49"/>
<reference evidence="3" key="1">
    <citation type="submission" date="2016-11" db="UniProtKB">
        <authorList>
            <consortium name="WormBaseParasite"/>
        </authorList>
    </citation>
    <scope>IDENTIFICATION</scope>
</reference>
<dbReference type="PANTHER" id="PTHR23062:SF3">
    <property type="entry name" value="ANF_RECEPTOR DOMAIN-CONTAINING PROTEIN-RELATED"/>
    <property type="match status" value="1"/>
</dbReference>
<dbReference type="Pfam" id="PF23673">
    <property type="entry name" value="DUF7154"/>
    <property type="match status" value="1"/>
</dbReference>
<dbReference type="Proteomes" id="UP000095282">
    <property type="component" value="Unplaced"/>
</dbReference>
<keyword evidence="2" id="KW-1185">Reference proteome</keyword>
<dbReference type="WBParaSite" id="Csp11.Scaffold630.g19083.t2">
    <property type="protein sequence ID" value="Csp11.Scaffold630.g19083.t2"/>
    <property type="gene ID" value="Csp11.Scaffold630.g19083"/>
</dbReference>
<dbReference type="PANTHER" id="PTHR23062">
    <property type="entry name" value="HYPOTHETICAL PROTEIN C.ELEGANS"/>
    <property type="match status" value="1"/>
</dbReference>
<sequence length="266" mass="30427">MNQPNIIGQFSHFALARMDSTVHGQIEYFDNYKDATSFLRVMLPDPKWSFPSNSTESNVLQVINNFLGGQCGAKLLILLKRYPNIELSDVTSKLRLHHSYPWVICSLTPSGGRGKRIMYDLTTATNGLFSYKTDELFYEAQDFFGVLLNPYLIYATNPVVSGIGSLRLPSMTVPKSGYYKVIMTIRDHADWTPGNSGILRWVYGFQEGHYLNFTSSHTVQNDISMDYNLGNHVFSMTLDYNYTDTEILQIRVYGTEPIDYWIPYDL</sequence>
<evidence type="ECO:0000259" key="1">
    <source>
        <dbReference type="Pfam" id="PF23673"/>
    </source>
</evidence>
<evidence type="ECO:0000313" key="3">
    <source>
        <dbReference type="WBParaSite" id="Csp11.Scaffold630.g19083.t2"/>
    </source>
</evidence>